<dbReference type="CDD" id="cd00075">
    <property type="entry name" value="HATPase"/>
    <property type="match status" value="1"/>
</dbReference>
<keyword evidence="4" id="KW-0597">Phosphoprotein</keyword>
<gene>
    <name evidence="12" type="ORF">EHF33_08890</name>
</gene>
<keyword evidence="13" id="KW-1185">Reference proteome</keyword>
<comment type="subcellular location">
    <subcellularLocation>
        <location evidence="2">Membrane</location>
    </subcellularLocation>
</comment>
<sequence length="459" mass="48486">MTPNAQQANPDSAAPSRTWPWQRLSVSIIAAMLLMMAIMALSLVAVSNYSVQRQFDNMPAEFRAQFDSGEQSGPNNQTNPIQNRPTNTGDVGRKLAQGVTKSYFMLVPSVAAGPASALGSVSPRLSRSERIRRELLNNLIWAVAISGVVAVLIGALLARLIARPVAEVSGAAQLVASGDLSARARQWPGNAELIHLTRNFNQMASGLELLERERREMIADIAHELRTPLAVVQARLDAFEDGVLEPTTQELALMSTQIGLLTRLVSDLRTLSLAEAGRLPLQLAPLDLSALTSRIGQSFVSKAQAAGIALHLTTSAGELPIQADRDRLGQVLVNLLENALRYTPSGGQVCVSVRATSSGTDAAQAVLSVRDSGPGFPAGSERQVFTRFFRADESRTRDSGGSGLGLAIVAAIIGAHGGAVTARNALSGGAEVEVRLPLHEEAPSEWSEALASSGAGSTL</sequence>
<evidence type="ECO:0000256" key="3">
    <source>
        <dbReference type="ARBA" id="ARBA00012438"/>
    </source>
</evidence>
<feature type="domain" description="Histidine kinase" evidence="10">
    <location>
        <begin position="220"/>
        <end position="440"/>
    </location>
</feature>
<dbReference type="Pfam" id="PF00672">
    <property type="entry name" value="HAMP"/>
    <property type="match status" value="1"/>
</dbReference>
<dbReference type="SUPFAM" id="SSF55874">
    <property type="entry name" value="ATPase domain of HSP90 chaperone/DNA topoisomerase II/histidine kinase"/>
    <property type="match status" value="1"/>
</dbReference>
<dbReference type="KEGG" id="dph:EHF33_08890"/>
<dbReference type="InterPro" id="IPR036890">
    <property type="entry name" value="HATPase_C_sf"/>
</dbReference>
<feature type="domain" description="HAMP" evidence="11">
    <location>
        <begin position="159"/>
        <end position="212"/>
    </location>
</feature>
<dbReference type="SMART" id="SM00388">
    <property type="entry name" value="HisKA"/>
    <property type="match status" value="1"/>
</dbReference>
<dbReference type="PROSITE" id="PS50885">
    <property type="entry name" value="HAMP"/>
    <property type="match status" value="1"/>
</dbReference>
<evidence type="ECO:0000256" key="7">
    <source>
        <dbReference type="ARBA" id="ARBA00023012"/>
    </source>
</evidence>
<name>A0A3G8YBV4_9DEIO</name>
<dbReference type="FunFam" id="3.30.565.10:FF:000006">
    <property type="entry name" value="Sensor histidine kinase WalK"/>
    <property type="match status" value="1"/>
</dbReference>
<dbReference type="PANTHER" id="PTHR43711:SF1">
    <property type="entry name" value="HISTIDINE KINASE 1"/>
    <property type="match status" value="1"/>
</dbReference>
<dbReference type="SUPFAM" id="SSF158472">
    <property type="entry name" value="HAMP domain-like"/>
    <property type="match status" value="1"/>
</dbReference>
<proteinExistence type="predicted"/>
<dbReference type="InterPro" id="IPR003661">
    <property type="entry name" value="HisK_dim/P_dom"/>
</dbReference>
<dbReference type="InterPro" id="IPR003594">
    <property type="entry name" value="HATPase_dom"/>
</dbReference>
<dbReference type="Pfam" id="PF02518">
    <property type="entry name" value="HATPase_c"/>
    <property type="match status" value="1"/>
</dbReference>
<dbReference type="InterPro" id="IPR005467">
    <property type="entry name" value="His_kinase_dom"/>
</dbReference>
<evidence type="ECO:0000256" key="4">
    <source>
        <dbReference type="ARBA" id="ARBA00022553"/>
    </source>
</evidence>
<keyword evidence="9" id="KW-0812">Transmembrane</keyword>
<dbReference type="SMART" id="SM00304">
    <property type="entry name" value="HAMP"/>
    <property type="match status" value="1"/>
</dbReference>
<keyword evidence="9" id="KW-1133">Transmembrane helix</keyword>
<dbReference type="Proteomes" id="UP000276417">
    <property type="component" value="Chromosome 1"/>
</dbReference>
<evidence type="ECO:0000259" key="10">
    <source>
        <dbReference type="PROSITE" id="PS50109"/>
    </source>
</evidence>
<dbReference type="SUPFAM" id="SSF47384">
    <property type="entry name" value="Homodimeric domain of signal transducing histidine kinase"/>
    <property type="match status" value="1"/>
</dbReference>
<dbReference type="GO" id="GO:0016020">
    <property type="term" value="C:membrane"/>
    <property type="evidence" value="ECO:0007669"/>
    <property type="project" value="UniProtKB-SubCell"/>
</dbReference>
<evidence type="ECO:0000256" key="5">
    <source>
        <dbReference type="ARBA" id="ARBA00022679"/>
    </source>
</evidence>
<keyword evidence="9" id="KW-0472">Membrane</keyword>
<evidence type="ECO:0000256" key="2">
    <source>
        <dbReference type="ARBA" id="ARBA00004370"/>
    </source>
</evidence>
<dbReference type="InterPro" id="IPR003660">
    <property type="entry name" value="HAMP_dom"/>
</dbReference>
<dbReference type="OrthoDB" id="59230at2"/>
<feature type="region of interest" description="Disordered" evidence="8">
    <location>
        <begin position="66"/>
        <end position="92"/>
    </location>
</feature>
<keyword evidence="5" id="KW-0808">Transferase</keyword>
<dbReference type="Gene3D" id="1.10.287.130">
    <property type="match status" value="1"/>
</dbReference>
<evidence type="ECO:0000256" key="8">
    <source>
        <dbReference type="SAM" id="MobiDB-lite"/>
    </source>
</evidence>
<keyword evidence="6" id="KW-0418">Kinase</keyword>
<accession>A0A3G8YBV4</accession>
<comment type="catalytic activity">
    <reaction evidence="1">
        <text>ATP + protein L-histidine = ADP + protein N-phospho-L-histidine.</text>
        <dbReference type="EC" id="2.7.13.3"/>
    </reaction>
</comment>
<evidence type="ECO:0000313" key="13">
    <source>
        <dbReference type="Proteomes" id="UP000276417"/>
    </source>
</evidence>
<reference evidence="12 13" key="1">
    <citation type="submission" date="2018-11" db="EMBL/GenBank/DDBJ databases">
        <title>Deinococcus shelandsis sp. nov., isolated from South Shetland Islands soil of Antarctica.</title>
        <authorList>
            <person name="Tian J."/>
        </authorList>
    </citation>
    <scope>NUCLEOTIDE SEQUENCE [LARGE SCALE GENOMIC DNA]</scope>
    <source>
        <strain evidence="12 13">S14-83T</strain>
    </source>
</reference>
<dbReference type="InterPro" id="IPR050736">
    <property type="entry name" value="Sensor_HK_Regulatory"/>
</dbReference>
<evidence type="ECO:0000313" key="12">
    <source>
        <dbReference type="EMBL" id="AZI42852.1"/>
    </source>
</evidence>
<dbReference type="InterPro" id="IPR036097">
    <property type="entry name" value="HisK_dim/P_sf"/>
</dbReference>
<evidence type="ECO:0000256" key="9">
    <source>
        <dbReference type="SAM" id="Phobius"/>
    </source>
</evidence>
<dbReference type="GO" id="GO:0000155">
    <property type="term" value="F:phosphorelay sensor kinase activity"/>
    <property type="evidence" value="ECO:0007669"/>
    <property type="project" value="InterPro"/>
</dbReference>
<organism evidence="12 13">
    <name type="scientific">Deinococcus psychrotolerans</name>
    <dbReference type="NCBI Taxonomy" id="2489213"/>
    <lineage>
        <taxon>Bacteria</taxon>
        <taxon>Thermotogati</taxon>
        <taxon>Deinococcota</taxon>
        <taxon>Deinococci</taxon>
        <taxon>Deinococcales</taxon>
        <taxon>Deinococcaceae</taxon>
        <taxon>Deinococcus</taxon>
    </lineage>
</organism>
<dbReference type="InterPro" id="IPR004358">
    <property type="entry name" value="Sig_transdc_His_kin-like_C"/>
</dbReference>
<dbReference type="PANTHER" id="PTHR43711">
    <property type="entry name" value="TWO-COMPONENT HISTIDINE KINASE"/>
    <property type="match status" value="1"/>
</dbReference>
<feature type="compositionally biased region" description="Polar residues" evidence="8">
    <location>
        <begin position="68"/>
        <end position="89"/>
    </location>
</feature>
<feature type="transmembrane region" description="Helical" evidence="9">
    <location>
        <begin position="24"/>
        <end position="46"/>
    </location>
</feature>
<dbReference type="Gene3D" id="6.10.340.10">
    <property type="match status" value="1"/>
</dbReference>
<dbReference type="Pfam" id="PF00512">
    <property type="entry name" value="HisKA"/>
    <property type="match status" value="1"/>
</dbReference>
<dbReference type="PROSITE" id="PS50109">
    <property type="entry name" value="HIS_KIN"/>
    <property type="match status" value="1"/>
</dbReference>
<protein>
    <recommendedName>
        <fullName evidence="3">histidine kinase</fullName>
        <ecNumber evidence="3">2.7.13.3</ecNumber>
    </recommendedName>
</protein>
<dbReference type="EC" id="2.7.13.3" evidence="3"/>
<dbReference type="CDD" id="cd06225">
    <property type="entry name" value="HAMP"/>
    <property type="match status" value="1"/>
</dbReference>
<dbReference type="EMBL" id="CP034183">
    <property type="protein sequence ID" value="AZI42852.1"/>
    <property type="molecule type" value="Genomic_DNA"/>
</dbReference>
<dbReference type="PRINTS" id="PR00344">
    <property type="entry name" value="BCTRLSENSOR"/>
</dbReference>
<evidence type="ECO:0000256" key="1">
    <source>
        <dbReference type="ARBA" id="ARBA00000085"/>
    </source>
</evidence>
<dbReference type="SMART" id="SM00387">
    <property type="entry name" value="HATPase_c"/>
    <property type="match status" value="1"/>
</dbReference>
<dbReference type="Gene3D" id="3.30.565.10">
    <property type="entry name" value="Histidine kinase-like ATPase, C-terminal domain"/>
    <property type="match status" value="1"/>
</dbReference>
<feature type="transmembrane region" description="Helical" evidence="9">
    <location>
        <begin position="135"/>
        <end position="158"/>
    </location>
</feature>
<keyword evidence="7" id="KW-0902">Two-component regulatory system</keyword>
<dbReference type="AlphaFoldDB" id="A0A3G8YBV4"/>
<dbReference type="RefSeq" id="WP_124870240.1">
    <property type="nucleotide sequence ID" value="NZ_CP034183.1"/>
</dbReference>
<dbReference type="CDD" id="cd00082">
    <property type="entry name" value="HisKA"/>
    <property type="match status" value="1"/>
</dbReference>
<evidence type="ECO:0000256" key="6">
    <source>
        <dbReference type="ARBA" id="ARBA00022777"/>
    </source>
</evidence>
<evidence type="ECO:0000259" key="11">
    <source>
        <dbReference type="PROSITE" id="PS50885"/>
    </source>
</evidence>